<evidence type="ECO:0000259" key="1">
    <source>
        <dbReference type="SMART" id="SM00409"/>
    </source>
</evidence>
<evidence type="ECO:0000313" key="2">
    <source>
        <dbReference type="Ensembl" id="ENSPNAP00000035987.2"/>
    </source>
</evidence>
<reference evidence="2" key="2">
    <citation type="submission" date="2025-08" db="UniProtKB">
        <authorList>
            <consortium name="Ensembl"/>
        </authorList>
    </citation>
    <scope>IDENTIFICATION</scope>
</reference>
<name>A0A3B4EHL9_PYGNA</name>
<dbReference type="Pfam" id="PF07686">
    <property type="entry name" value="V-set"/>
    <property type="match status" value="1"/>
</dbReference>
<dbReference type="SUPFAM" id="SSF48726">
    <property type="entry name" value="Immunoglobulin"/>
    <property type="match status" value="1"/>
</dbReference>
<dbReference type="InterPro" id="IPR036179">
    <property type="entry name" value="Ig-like_dom_sf"/>
</dbReference>
<dbReference type="CDD" id="cd00099">
    <property type="entry name" value="IgV"/>
    <property type="match status" value="1"/>
</dbReference>
<dbReference type="GeneTree" id="ENSGT01120000272581"/>
<protein>
    <recommendedName>
        <fullName evidence="1">Immunoglobulin domain-containing protein</fullName>
    </recommendedName>
</protein>
<dbReference type="AlphaFoldDB" id="A0A3B4EHL9"/>
<reference evidence="2" key="3">
    <citation type="submission" date="2025-09" db="UniProtKB">
        <authorList>
            <consortium name="Ensembl"/>
        </authorList>
    </citation>
    <scope>IDENTIFICATION</scope>
</reference>
<dbReference type="InterPro" id="IPR013783">
    <property type="entry name" value="Ig-like_fold"/>
</dbReference>
<reference evidence="2 3" key="1">
    <citation type="submission" date="2020-10" db="EMBL/GenBank/DDBJ databases">
        <title>Pygocentrus nattereri (red-bellied piranha) genome, fPygNat1, primary haplotype.</title>
        <authorList>
            <person name="Myers G."/>
            <person name="Meyer A."/>
            <person name="Karagic N."/>
            <person name="Pippel M."/>
            <person name="Winkler S."/>
            <person name="Tracey A."/>
            <person name="Wood J."/>
            <person name="Formenti G."/>
            <person name="Howe K."/>
            <person name="Fedrigo O."/>
            <person name="Jarvis E.D."/>
        </authorList>
    </citation>
    <scope>NUCLEOTIDE SEQUENCE [LARGE SCALE GENOMIC DNA]</scope>
</reference>
<accession>A0A3B4EHL9</accession>
<dbReference type="SMART" id="SM00409">
    <property type="entry name" value="IG"/>
    <property type="match status" value="1"/>
</dbReference>
<dbReference type="STRING" id="42514.ENSPNAP00000035987"/>
<dbReference type="InterPro" id="IPR013106">
    <property type="entry name" value="Ig_V-set"/>
</dbReference>
<dbReference type="InterPro" id="IPR003599">
    <property type="entry name" value="Ig_sub"/>
</dbReference>
<dbReference type="Gene3D" id="2.60.40.10">
    <property type="entry name" value="Immunoglobulins"/>
    <property type="match status" value="1"/>
</dbReference>
<proteinExistence type="predicted"/>
<dbReference type="Ensembl" id="ENSPNAT00000029760.2">
    <property type="protein sequence ID" value="ENSPNAP00000035987.2"/>
    <property type="gene ID" value="ENSPNAG00000026404.2"/>
</dbReference>
<organism evidence="2 3">
    <name type="scientific">Pygocentrus nattereri</name>
    <name type="common">Red-bellied piranha</name>
    <dbReference type="NCBI Taxonomy" id="42514"/>
    <lineage>
        <taxon>Eukaryota</taxon>
        <taxon>Metazoa</taxon>
        <taxon>Chordata</taxon>
        <taxon>Craniata</taxon>
        <taxon>Vertebrata</taxon>
        <taxon>Euteleostomi</taxon>
        <taxon>Actinopterygii</taxon>
        <taxon>Neopterygii</taxon>
        <taxon>Teleostei</taxon>
        <taxon>Ostariophysi</taxon>
        <taxon>Characiformes</taxon>
        <taxon>Characoidei</taxon>
        <taxon>Pygocentrus</taxon>
    </lineage>
</organism>
<evidence type="ECO:0000313" key="3">
    <source>
        <dbReference type="Proteomes" id="UP001501920"/>
    </source>
</evidence>
<dbReference type="Proteomes" id="UP001501920">
    <property type="component" value="Chromosome 8"/>
</dbReference>
<sequence>MMALHRIGLIIFYLYKISVRNSEPLVVSAAPGETVTLNYDSSAGVGIWYKQRLENVPLEVASIFKDRKPVMSPHFKQTRFKIDRIANGISLRIEAVTKEDEGMYFCGLGRQNGMDFSSATFLAVTGDIIDSLLSVLFIKEIDSALELYRHTFCHRCGLQKNMTEAGVVIHIVRL</sequence>
<feature type="domain" description="Immunoglobulin" evidence="1">
    <location>
        <begin position="24"/>
        <end position="125"/>
    </location>
</feature>
<keyword evidence="3" id="KW-1185">Reference proteome</keyword>